<dbReference type="InterPro" id="IPR051217">
    <property type="entry name" value="Insect_Cuticle_Struc_Prot"/>
</dbReference>
<evidence type="ECO:0000313" key="5">
    <source>
        <dbReference type="RefSeq" id="XP_003741001.1"/>
    </source>
</evidence>
<dbReference type="PROSITE" id="PS51155">
    <property type="entry name" value="CHIT_BIND_RR_2"/>
    <property type="match status" value="1"/>
</dbReference>
<dbReference type="AlphaFoldDB" id="A0AAJ6VX37"/>
<reference evidence="5" key="1">
    <citation type="submission" date="2025-08" db="UniProtKB">
        <authorList>
            <consortium name="RefSeq"/>
        </authorList>
    </citation>
    <scope>IDENTIFICATION</scope>
</reference>
<dbReference type="GO" id="GO:0031012">
    <property type="term" value="C:extracellular matrix"/>
    <property type="evidence" value="ECO:0007669"/>
    <property type="project" value="TreeGrafter"/>
</dbReference>
<dbReference type="GO" id="GO:0005615">
    <property type="term" value="C:extracellular space"/>
    <property type="evidence" value="ECO:0007669"/>
    <property type="project" value="TreeGrafter"/>
</dbReference>
<name>A0AAJ6VX37_9ACAR</name>
<proteinExistence type="predicted"/>
<gene>
    <name evidence="5" type="primary">LOC100906297</name>
</gene>
<dbReference type="PROSITE" id="PS00233">
    <property type="entry name" value="CHIT_BIND_RR_1"/>
    <property type="match status" value="1"/>
</dbReference>
<dbReference type="Proteomes" id="UP000694867">
    <property type="component" value="Unplaced"/>
</dbReference>
<keyword evidence="1 2" id="KW-0193">Cuticle</keyword>
<dbReference type="RefSeq" id="XP_003741001.1">
    <property type="nucleotide sequence ID" value="XM_003740953.2"/>
</dbReference>
<feature type="signal peptide" evidence="3">
    <location>
        <begin position="1"/>
        <end position="17"/>
    </location>
</feature>
<dbReference type="InterPro" id="IPR000618">
    <property type="entry name" value="Insect_cuticle"/>
</dbReference>
<accession>A0AAJ6VX37</accession>
<dbReference type="GeneID" id="100906297"/>
<dbReference type="Pfam" id="PF00379">
    <property type="entry name" value="Chitin_bind_4"/>
    <property type="match status" value="1"/>
</dbReference>
<feature type="chain" id="PRO_5042506840" evidence="3">
    <location>
        <begin position="18"/>
        <end position="169"/>
    </location>
</feature>
<keyword evidence="3" id="KW-0732">Signal</keyword>
<dbReference type="KEGG" id="goe:100906297"/>
<protein>
    <submittedName>
        <fullName evidence="5">Cuticle protein 10.9</fullName>
    </submittedName>
</protein>
<evidence type="ECO:0000256" key="1">
    <source>
        <dbReference type="ARBA" id="ARBA00022460"/>
    </source>
</evidence>
<evidence type="ECO:0000256" key="2">
    <source>
        <dbReference type="PROSITE-ProRule" id="PRU00497"/>
    </source>
</evidence>
<sequence length="169" mass="18687">MNAQVIAVLSLIAVASCTHEHHIGHTHDDHHKKHHHPTVLERLEEAGVPTPYHFQYAVDAGDGSHSREESSDAAGRVTGSYVIRLADGRSRTVSYTADEHGYHAKITTNEMGTESQSPADVQLESSAPTAKEASLAYKTVEHRHLDHHRNLGHHEHIKPVPSRLILGKY</sequence>
<dbReference type="GO" id="GO:0042302">
    <property type="term" value="F:structural constituent of cuticle"/>
    <property type="evidence" value="ECO:0007669"/>
    <property type="project" value="UniProtKB-UniRule"/>
</dbReference>
<evidence type="ECO:0000313" key="4">
    <source>
        <dbReference type="Proteomes" id="UP000694867"/>
    </source>
</evidence>
<dbReference type="InterPro" id="IPR031311">
    <property type="entry name" value="CHIT_BIND_RR_consensus"/>
</dbReference>
<organism evidence="4 5">
    <name type="scientific">Galendromus occidentalis</name>
    <name type="common">western predatory mite</name>
    <dbReference type="NCBI Taxonomy" id="34638"/>
    <lineage>
        <taxon>Eukaryota</taxon>
        <taxon>Metazoa</taxon>
        <taxon>Ecdysozoa</taxon>
        <taxon>Arthropoda</taxon>
        <taxon>Chelicerata</taxon>
        <taxon>Arachnida</taxon>
        <taxon>Acari</taxon>
        <taxon>Parasitiformes</taxon>
        <taxon>Mesostigmata</taxon>
        <taxon>Gamasina</taxon>
        <taxon>Phytoseioidea</taxon>
        <taxon>Phytoseiidae</taxon>
        <taxon>Typhlodrominae</taxon>
        <taxon>Galendromus</taxon>
    </lineage>
</organism>
<dbReference type="PANTHER" id="PTHR12236">
    <property type="entry name" value="STRUCTURAL CONTITUENT OF CUTICLE"/>
    <property type="match status" value="1"/>
</dbReference>
<dbReference type="PANTHER" id="PTHR12236:SF79">
    <property type="entry name" value="CUTICULAR PROTEIN 50CB-RELATED"/>
    <property type="match status" value="1"/>
</dbReference>
<evidence type="ECO:0000256" key="3">
    <source>
        <dbReference type="SAM" id="SignalP"/>
    </source>
</evidence>
<keyword evidence="4" id="KW-1185">Reference proteome</keyword>